<name>A0A0N5C1D2_STREA</name>
<evidence type="ECO:0000313" key="2">
    <source>
        <dbReference type="WBParaSite" id="SPAL_0001180700.1"/>
    </source>
</evidence>
<sequence>MRKFFYIHLKSIIPTCILFGLITIKNLFRAEEFELKLELEYYRNGLQKPIFLGPSKGEIKEHMMFKFNGIDVTQSQSVYKIHLPREYSTDDEYNNELLMSIKTIPNKFDLTDRLQPRPKTYTFHDSNVPKNFLVCNLFKCQIGIVFMRSGDYRSVDSIETRIFFYIGFTKSDEYDNLVLKFIPKVKSDKYIFRVIVCPGASWLSSFSNSEYIETSNNYITKLDWKKNSGRYILKYMYCNENGVTTFVKCGYLKQIYMPSIDVGYECSKNNDKKNISIHNVLKKETNMSSLSSGQLMCDKTVINEPTSLVIDFLPPGNNYNDVNAFKIGRFTINTKLYSGHKLHCVNEEKISQMESEFISSFGHELNYVAKCKVPPLNATLRLKVNGIVQEFKNKTEDNFGKKNIYTFDKREMRDASIGCHAVPDEMEHPAFSDFYELLYP</sequence>
<dbReference type="AlphaFoldDB" id="A0A0N5C1D2"/>
<organism evidence="1 2">
    <name type="scientific">Strongyloides papillosus</name>
    <name type="common">Intestinal threadworm</name>
    <dbReference type="NCBI Taxonomy" id="174720"/>
    <lineage>
        <taxon>Eukaryota</taxon>
        <taxon>Metazoa</taxon>
        <taxon>Ecdysozoa</taxon>
        <taxon>Nematoda</taxon>
        <taxon>Chromadorea</taxon>
        <taxon>Rhabditida</taxon>
        <taxon>Tylenchina</taxon>
        <taxon>Panagrolaimomorpha</taxon>
        <taxon>Strongyloidoidea</taxon>
        <taxon>Strongyloididae</taxon>
        <taxon>Strongyloides</taxon>
    </lineage>
</organism>
<accession>A0A0N5C1D2</accession>
<protein>
    <submittedName>
        <fullName evidence="2">6-cysteine protein</fullName>
    </submittedName>
</protein>
<dbReference type="WBParaSite" id="SPAL_0001180700.1">
    <property type="protein sequence ID" value="SPAL_0001180700.1"/>
    <property type="gene ID" value="SPAL_0001180700"/>
</dbReference>
<reference evidence="2" key="1">
    <citation type="submission" date="2017-02" db="UniProtKB">
        <authorList>
            <consortium name="WormBaseParasite"/>
        </authorList>
    </citation>
    <scope>IDENTIFICATION</scope>
</reference>
<dbReference type="STRING" id="174720.A0A0N5C1D2"/>
<proteinExistence type="predicted"/>
<dbReference type="Proteomes" id="UP000046392">
    <property type="component" value="Unplaced"/>
</dbReference>
<evidence type="ECO:0000313" key="1">
    <source>
        <dbReference type="Proteomes" id="UP000046392"/>
    </source>
</evidence>
<keyword evidence="1" id="KW-1185">Reference proteome</keyword>